<keyword evidence="3" id="KW-1185">Reference proteome</keyword>
<feature type="region of interest" description="Disordered" evidence="1">
    <location>
        <begin position="1"/>
        <end position="45"/>
    </location>
</feature>
<accession>A0ABV8DR10</accession>
<dbReference type="Proteomes" id="UP001595696">
    <property type="component" value="Unassembled WGS sequence"/>
</dbReference>
<dbReference type="EMBL" id="JBHSAX010000009">
    <property type="protein sequence ID" value="MFC3962279.1"/>
    <property type="molecule type" value="Genomic_DNA"/>
</dbReference>
<dbReference type="RefSeq" id="WP_378612045.1">
    <property type="nucleotide sequence ID" value="NZ_JBHSAX010000009.1"/>
</dbReference>
<name>A0ABV8DR10_9NOCA</name>
<gene>
    <name evidence="2" type="ORF">ACFO0B_09810</name>
</gene>
<evidence type="ECO:0000313" key="3">
    <source>
        <dbReference type="Proteomes" id="UP001595696"/>
    </source>
</evidence>
<comment type="caution">
    <text evidence="2">The sequence shown here is derived from an EMBL/GenBank/DDBJ whole genome shotgun (WGS) entry which is preliminary data.</text>
</comment>
<organism evidence="2 3">
    <name type="scientific">Nocardia jiangsuensis</name>
    <dbReference type="NCBI Taxonomy" id="1691563"/>
    <lineage>
        <taxon>Bacteria</taxon>
        <taxon>Bacillati</taxon>
        <taxon>Actinomycetota</taxon>
        <taxon>Actinomycetes</taxon>
        <taxon>Mycobacteriales</taxon>
        <taxon>Nocardiaceae</taxon>
        <taxon>Nocardia</taxon>
    </lineage>
</organism>
<proteinExistence type="predicted"/>
<feature type="compositionally biased region" description="Basic and acidic residues" evidence="1">
    <location>
        <begin position="15"/>
        <end position="30"/>
    </location>
</feature>
<protein>
    <submittedName>
        <fullName evidence="2">Uncharacterized protein</fullName>
    </submittedName>
</protein>
<reference evidence="3" key="1">
    <citation type="journal article" date="2019" name="Int. J. Syst. Evol. Microbiol.">
        <title>The Global Catalogue of Microorganisms (GCM) 10K type strain sequencing project: providing services to taxonomists for standard genome sequencing and annotation.</title>
        <authorList>
            <consortium name="The Broad Institute Genomics Platform"/>
            <consortium name="The Broad Institute Genome Sequencing Center for Infectious Disease"/>
            <person name="Wu L."/>
            <person name="Ma J."/>
        </authorList>
    </citation>
    <scope>NUCLEOTIDE SEQUENCE [LARGE SCALE GENOMIC DNA]</scope>
    <source>
        <strain evidence="3">CGMCC 4.7330</strain>
    </source>
</reference>
<evidence type="ECO:0000313" key="2">
    <source>
        <dbReference type="EMBL" id="MFC3962279.1"/>
    </source>
</evidence>
<evidence type="ECO:0000256" key="1">
    <source>
        <dbReference type="SAM" id="MobiDB-lite"/>
    </source>
</evidence>
<sequence>MIRLSPPIGSGRLPDPADRRGAPRSGDVRPLRPLPARQPTPLDRPIRMRVRDVLDFFEKCPECGYPAQASAVERDMASGATEVVVRASCGLPCGWQGEPRTTVTGARLAS</sequence>